<dbReference type="Proteomes" id="UP000193719">
    <property type="component" value="Unassembled WGS sequence"/>
</dbReference>
<feature type="signal peptide" evidence="1">
    <location>
        <begin position="1"/>
        <end position="19"/>
    </location>
</feature>
<feature type="chain" id="PRO_5012914666" evidence="1">
    <location>
        <begin position="20"/>
        <end position="225"/>
    </location>
</feature>
<sequence>MEKLLFLVLLSILILKAFCSNEVSKEKIYQIVDDYILEKYGKGLNYMYTSYFQDDVGKPVNLKVVQLINGYYIPEVNRISVNPKDYSITGNLEFVLNGNERYVEGEEPMSLEEFLQFFIDTKFGGQYKADLSKYTVEEGGEDSRGMPHYYTLSNVDFIDNANLGYKNNKLTVFVFYERVPGYTDLYELYYYAGIDYREKDCAGNITYGVFAYTREVKVDELFCNR</sequence>
<organism evidence="2 3">
    <name type="scientific">Piromyces finnis</name>
    <dbReference type="NCBI Taxonomy" id="1754191"/>
    <lineage>
        <taxon>Eukaryota</taxon>
        <taxon>Fungi</taxon>
        <taxon>Fungi incertae sedis</taxon>
        <taxon>Chytridiomycota</taxon>
        <taxon>Chytridiomycota incertae sedis</taxon>
        <taxon>Neocallimastigomycetes</taxon>
        <taxon>Neocallimastigales</taxon>
        <taxon>Neocallimastigaceae</taxon>
        <taxon>Piromyces</taxon>
    </lineage>
</organism>
<reference evidence="2 3" key="2">
    <citation type="submission" date="2016-08" db="EMBL/GenBank/DDBJ databases">
        <title>Pervasive Adenine N6-methylation of Active Genes in Fungi.</title>
        <authorList>
            <consortium name="DOE Joint Genome Institute"/>
            <person name="Mondo S.J."/>
            <person name="Dannebaum R.O."/>
            <person name="Kuo R.C."/>
            <person name="Labutti K."/>
            <person name="Haridas S."/>
            <person name="Kuo A."/>
            <person name="Salamov A."/>
            <person name="Ahrendt S.R."/>
            <person name="Lipzen A."/>
            <person name="Sullivan W."/>
            <person name="Andreopoulos W.B."/>
            <person name="Clum A."/>
            <person name="Lindquist E."/>
            <person name="Daum C."/>
            <person name="Ramamoorthy G.K."/>
            <person name="Gryganskyi A."/>
            <person name="Culley D."/>
            <person name="Magnuson J.K."/>
            <person name="James T.Y."/>
            <person name="O'Malley M.A."/>
            <person name="Stajich J.E."/>
            <person name="Spatafora J.W."/>
            <person name="Visel A."/>
            <person name="Grigoriev I.V."/>
        </authorList>
    </citation>
    <scope>NUCLEOTIDE SEQUENCE [LARGE SCALE GENOMIC DNA]</scope>
    <source>
        <strain evidence="3">finn</strain>
    </source>
</reference>
<comment type="caution">
    <text evidence="2">The sequence shown here is derived from an EMBL/GenBank/DDBJ whole genome shotgun (WGS) entry which is preliminary data.</text>
</comment>
<proteinExistence type="predicted"/>
<gene>
    <name evidence="2" type="ORF">BCR36DRAFT_310490</name>
</gene>
<protein>
    <submittedName>
        <fullName evidence="2">Uncharacterized protein</fullName>
    </submittedName>
</protein>
<name>A0A1Y1UUH5_9FUNG</name>
<keyword evidence="3" id="KW-1185">Reference proteome</keyword>
<evidence type="ECO:0000313" key="3">
    <source>
        <dbReference type="Proteomes" id="UP000193719"/>
    </source>
</evidence>
<evidence type="ECO:0000256" key="1">
    <source>
        <dbReference type="SAM" id="SignalP"/>
    </source>
</evidence>
<reference evidence="2 3" key="1">
    <citation type="submission" date="2016-08" db="EMBL/GenBank/DDBJ databases">
        <title>Genomes of anaerobic fungi encode conserved fungal cellulosomes for biomass hydrolysis.</title>
        <authorList>
            <consortium name="DOE Joint Genome Institute"/>
            <person name="Haitjema C.H."/>
            <person name="Gilmore S.P."/>
            <person name="Henske J.K."/>
            <person name="Solomon K.V."/>
            <person name="De Groot R."/>
            <person name="Kuo A."/>
            <person name="Mondo S.J."/>
            <person name="Salamov A.A."/>
            <person name="Labutti K."/>
            <person name="Zhao Z."/>
            <person name="Chiniquy J."/>
            <person name="Barry K."/>
            <person name="Brewer H.M."/>
            <person name="Purvine S.O."/>
            <person name="Wright A.T."/>
            <person name="Boxma B."/>
            <person name="Van Alen T."/>
            <person name="Hackstein J.H."/>
            <person name="Baker S.E."/>
            <person name="Grigoriev I.V."/>
            <person name="O'Malley M.A."/>
        </authorList>
    </citation>
    <scope>NUCLEOTIDE SEQUENCE [LARGE SCALE GENOMIC DNA]</scope>
    <source>
        <strain evidence="3">finn</strain>
    </source>
</reference>
<evidence type="ECO:0000313" key="2">
    <source>
        <dbReference type="EMBL" id="ORX41606.1"/>
    </source>
</evidence>
<dbReference type="EMBL" id="MCFH01000082">
    <property type="protein sequence ID" value="ORX41606.1"/>
    <property type="molecule type" value="Genomic_DNA"/>
</dbReference>
<dbReference type="OrthoDB" id="10322352at2759"/>
<dbReference type="AlphaFoldDB" id="A0A1Y1UUH5"/>
<keyword evidence="1" id="KW-0732">Signal</keyword>
<accession>A0A1Y1UUH5</accession>